<sequence length="92" mass="9735">VLLRVCPQGRGQALLRAASRLSWMLGGCRAPGRRERRPAKRSVAAGGRPGLPTAEAYVGRRPAARRGGTGRLLDAGRSGPRGITVPPWRGSL</sequence>
<protein>
    <submittedName>
        <fullName evidence="2">Uncharacterized protein</fullName>
    </submittedName>
</protein>
<dbReference type="AlphaFoldDB" id="A0A6J4L010"/>
<evidence type="ECO:0000256" key="1">
    <source>
        <dbReference type="SAM" id="MobiDB-lite"/>
    </source>
</evidence>
<evidence type="ECO:0000313" key="2">
    <source>
        <dbReference type="EMBL" id="CAA9318515.1"/>
    </source>
</evidence>
<name>A0A6J4L010_9GAMM</name>
<dbReference type="EMBL" id="CADCUA010000298">
    <property type="protein sequence ID" value="CAA9318515.1"/>
    <property type="molecule type" value="Genomic_DNA"/>
</dbReference>
<feature type="non-terminal residue" evidence="2">
    <location>
        <position position="92"/>
    </location>
</feature>
<proteinExistence type="predicted"/>
<gene>
    <name evidence="2" type="ORF">AVDCRST_MAG71-1140</name>
</gene>
<feature type="non-terminal residue" evidence="2">
    <location>
        <position position="1"/>
    </location>
</feature>
<feature type="region of interest" description="Disordered" evidence="1">
    <location>
        <begin position="30"/>
        <end position="92"/>
    </location>
</feature>
<accession>A0A6J4L010</accession>
<reference evidence="2" key="1">
    <citation type="submission" date="2020-02" db="EMBL/GenBank/DDBJ databases">
        <authorList>
            <person name="Meier V. D."/>
        </authorList>
    </citation>
    <scope>NUCLEOTIDE SEQUENCE</scope>
    <source>
        <strain evidence="2">AVDCRST_MAG71</strain>
    </source>
</reference>
<organism evidence="2">
    <name type="scientific">uncultured Lysobacter sp</name>
    <dbReference type="NCBI Taxonomy" id="271060"/>
    <lineage>
        <taxon>Bacteria</taxon>
        <taxon>Pseudomonadati</taxon>
        <taxon>Pseudomonadota</taxon>
        <taxon>Gammaproteobacteria</taxon>
        <taxon>Lysobacterales</taxon>
        <taxon>Lysobacteraceae</taxon>
        <taxon>Lysobacter</taxon>
        <taxon>environmental samples</taxon>
    </lineage>
</organism>